<dbReference type="EMBL" id="GBXM01010374">
    <property type="protein sequence ID" value="JAH98203.1"/>
    <property type="molecule type" value="Transcribed_RNA"/>
</dbReference>
<dbReference type="AlphaFoldDB" id="A0A0E9X916"/>
<organism evidence="1">
    <name type="scientific">Anguilla anguilla</name>
    <name type="common">European freshwater eel</name>
    <name type="synonym">Muraena anguilla</name>
    <dbReference type="NCBI Taxonomy" id="7936"/>
    <lineage>
        <taxon>Eukaryota</taxon>
        <taxon>Metazoa</taxon>
        <taxon>Chordata</taxon>
        <taxon>Craniata</taxon>
        <taxon>Vertebrata</taxon>
        <taxon>Euteleostomi</taxon>
        <taxon>Actinopterygii</taxon>
        <taxon>Neopterygii</taxon>
        <taxon>Teleostei</taxon>
        <taxon>Anguilliformes</taxon>
        <taxon>Anguillidae</taxon>
        <taxon>Anguilla</taxon>
    </lineage>
</organism>
<reference evidence="1" key="2">
    <citation type="journal article" date="2015" name="Fish Shellfish Immunol.">
        <title>Early steps in the European eel (Anguilla anguilla)-Vibrio vulnificus interaction in the gills: Role of the RtxA13 toxin.</title>
        <authorList>
            <person name="Callol A."/>
            <person name="Pajuelo D."/>
            <person name="Ebbesson L."/>
            <person name="Teles M."/>
            <person name="MacKenzie S."/>
            <person name="Amaro C."/>
        </authorList>
    </citation>
    <scope>NUCLEOTIDE SEQUENCE</scope>
</reference>
<name>A0A0E9X916_ANGAN</name>
<sequence length="75" mass="8785">MSCSLFVERRNTCLQGFLPKFSPRRRKFIFSPVRDESLVLILRTIYATMLKPTLGIFNENKIKNIFENIFTATVL</sequence>
<proteinExistence type="predicted"/>
<accession>A0A0E9X916</accession>
<evidence type="ECO:0000313" key="1">
    <source>
        <dbReference type="EMBL" id="JAH98203.1"/>
    </source>
</evidence>
<protein>
    <submittedName>
        <fullName evidence="1">Uncharacterized protein</fullName>
    </submittedName>
</protein>
<reference evidence="1" key="1">
    <citation type="submission" date="2014-11" db="EMBL/GenBank/DDBJ databases">
        <authorList>
            <person name="Amaro Gonzalez C."/>
        </authorList>
    </citation>
    <scope>NUCLEOTIDE SEQUENCE</scope>
</reference>